<evidence type="ECO:0000313" key="3">
    <source>
        <dbReference type="EMBL" id="EMD93848.1"/>
    </source>
</evidence>
<dbReference type="EMBL" id="KB445633">
    <property type="protein sequence ID" value="EMD84665.1"/>
    <property type="molecule type" value="Genomic_DNA"/>
</dbReference>
<sequence>MMLGLARTVRAEYGVDITTVEVDATTVTTGGALGALLSLYSTVLERKRTIDFYCAEVESDYEYAIDDDGIVKVPWMRWSLLLSELVDCEVPLKSSGALSVLAAVLEFRPDVLYLLIGGLGGLSQAISTWIVKKGARSLVYLSRSASSNKTKAFLEELGSQGCTTTIITRSVSSPTDVAMVVRLAPNPVAGVM</sequence>
<name>M2V1H3_COCH5</name>
<reference evidence="3 4" key="1">
    <citation type="journal article" date="2012" name="PLoS Pathog.">
        <title>Diverse lifestyles and strategies of plant pathogenesis encoded in the genomes of eighteen Dothideomycetes fungi.</title>
        <authorList>
            <person name="Ohm R.A."/>
            <person name="Feau N."/>
            <person name="Henrissat B."/>
            <person name="Schoch C.L."/>
            <person name="Horwitz B.A."/>
            <person name="Barry K.W."/>
            <person name="Condon B.J."/>
            <person name="Copeland A.C."/>
            <person name="Dhillon B."/>
            <person name="Glaser F."/>
            <person name="Hesse C.N."/>
            <person name="Kosti I."/>
            <person name="LaButti K."/>
            <person name="Lindquist E.A."/>
            <person name="Lucas S."/>
            <person name="Salamov A.A."/>
            <person name="Bradshaw R.E."/>
            <person name="Ciuffetti L."/>
            <person name="Hamelin R.C."/>
            <person name="Kema G.H.J."/>
            <person name="Lawrence C."/>
            <person name="Scott J.A."/>
            <person name="Spatafora J.W."/>
            <person name="Turgeon B.G."/>
            <person name="de Wit P.J.G.M."/>
            <person name="Zhong S."/>
            <person name="Goodwin S.B."/>
            <person name="Grigoriev I.V."/>
        </authorList>
    </citation>
    <scope>NUCLEOTIDE SEQUENCE [LARGE SCALE GENOMIC DNA]</scope>
    <source>
        <strain evidence="3">C5</strain>
        <strain evidence="4">C5 / ATCC 48332 / race O</strain>
    </source>
</reference>
<evidence type="ECO:0000259" key="1">
    <source>
        <dbReference type="Pfam" id="PF08659"/>
    </source>
</evidence>
<dbReference type="InterPro" id="IPR036291">
    <property type="entry name" value="NAD(P)-bd_dom_sf"/>
</dbReference>
<proteinExistence type="predicted"/>
<dbReference type="SUPFAM" id="SSF51735">
    <property type="entry name" value="NAD(P)-binding Rossmann-fold domains"/>
    <property type="match status" value="1"/>
</dbReference>
<evidence type="ECO:0000313" key="4">
    <source>
        <dbReference type="Proteomes" id="UP000016936"/>
    </source>
</evidence>
<dbReference type="InterPro" id="IPR013968">
    <property type="entry name" value="PKS_KR"/>
</dbReference>
<dbReference type="Proteomes" id="UP000016936">
    <property type="component" value="Unassembled WGS sequence"/>
</dbReference>
<evidence type="ECO:0000313" key="2">
    <source>
        <dbReference type="EMBL" id="EMD84665.1"/>
    </source>
</evidence>
<dbReference type="AlphaFoldDB" id="M2V1H3"/>
<reference evidence="3" key="2">
    <citation type="submission" date="2012-06" db="EMBL/GenBank/DDBJ databases">
        <title>Comparative genome structure, secondary metabolite and effector coding capacity across Cochliobolus pathogens.</title>
        <authorList>
            <consortium name="US DOE Joint Genome Institute (JGI-PGF)"/>
            <person name="Condon B.J."/>
            <person name="Leng Y."/>
            <person name="Wu D."/>
            <person name="Bushley K.E."/>
            <person name="Ohm R.A."/>
            <person name="Otillar R."/>
            <person name="Martin J."/>
            <person name="Schackwitz W."/>
            <person name="Grimwood J."/>
            <person name="MohdZainudin N."/>
            <person name="Xue C."/>
            <person name="Wang R."/>
            <person name="Dhillon B."/>
            <person name="Tu Z.J."/>
            <person name="Steffenson B.J."/>
            <person name="Salamov A."/>
            <person name="Sun H."/>
            <person name="Lowry S."/>
            <person name="LaButti K."/>
            <person name="Han J."/>
            <person name="Copeland A."/>
            <person name="Lindquist E."/>
            <person name="Lucas S."/>
            <person name="Barry K."/>
            <person name="Schmutz J."/>
            <person name="Baker S."/>
            <person name="Grigoriev I.V."/>
            <person name="Zhong S."/>
            <person name="Turgeon B.G."/>
        </authorList>
    </citation>
    <scope>NUCLEOTIDE SEQUENCE</scope>
    <source>
        <strain evidence="3">C5</strain>
    </source>
</reference>
<gene>
    <name evidence="3" type="ORF">COCHEDRAFT_1154418</name>
    <name evidence="2" type="ORF">COCHEDRAFT_1161960</name>
</gene>
<dbReference type="Pfam" id="PF08659">
    <property type="entry name" value="KR"/>
    <property type="match status" value="1"/>
</dbReference>
<protein>
    <recommendedName>
        <fullName evidence="1">Ketoreductase (KR) domain-containing protein</fullName>
    </recommendedName>
</protein>
<feature type="domain" description="Ketoreductase (KR)" evidence="1">
    <location>
        <begin position="113"/>
        <end position="191"/>
    </location>
</feature>
<dbReference type="OrthoDB" id="329835at2759"/>
<accession>M2V1H3</accession>
<reference evidence="4" key="3">
    <citation type="journal article" date="2013" name="PLoS Genet.">
        <title>Comparative genome structure, secondary metabolite, and effector coding capacity across Cochliobolus pathogens.</title>
        <authorList>
            <person name="Condon B.J."/>
            <person name="Leng Y."/>
            <person name="Wu D."/>
            <person name="Bushley K.E."/>
            <person name="Ohm R.A."/>
            <person name="Otillar R."/>
            <person name="Martin J."/>
            <person name="Schackwitz W."/>
            <person name="Grimwood J."/>
            <person name="MohdZainudin N."/>
            <person name="Xue C."/>
            <person name="Wang R."/>
            <person name="Manning V.A."/>
            <person name="Dhillon B."/>
            <person name="Tu Z.J."/>
            <person name="Steffenson B.J."/>
            <person name="Salamov A."/>
            <person name="Sun H."/>
            <person name="Lowry S."/>
            <person name="LaButti K."/>
            <person name="Han J."/>
            <person name="Copeland A."/>
            <person name="Lindquist E."/>
            <person name="Barry K."/>
            <person name="Schmutz J."/>
            <person name="Baker S.E."/>
            <person name="Ciuffetti L.M."/>
            <person name="Grigoriev I.V."/>
            <person name="Zhong S."/>
            <person name="Turgeon B.G."/>
        </authorList>
    </citation>
    <scope>NUCLEOTIDE SEQUENCE [LARGE SCALE GENOMIC DNA]</scope>
    <source>
        <strain evidence="4">C5 / ATCC 48332 / race O</strain>
    </source>
</reference>
<organism evidence="3 4">
    <name type="scientific">Cochliobolus heterostrophus (strain C5 / ATCC 48332 / race O)</name>
    <name type="common">Southern corn leaf blight fungus</name>
    <name type="synonym">Bipolaris maydis</name>
    <dbReference type="NCBI Taxonomy" id="701091"/>
    <lineage>
        <taxon>Eukaryota</taxon>
        <taxon>Fungi</taxon>
        <taxon>Dikarya</taxon>
        <taxon>Ascomycota</taxon>
        <taxon>Pezizomycotina</taxon>
        <taxon>Dothideomycetes</taxon>
        <taxon>Pleosporomycetidae</taxon>
        <taxon>Pleosporales</taxon>
        <taxon>Pleosporineae</taxon>
        <taxon>Pleosporaceae</taxon>
        <taxon>Bipolaris</taxon>
    </lineage>
</organism>
<dbReference type="HOGENOM" id="CLU_1415026_0_0_1"/>
<dbReference type="Gene3D" id="3.40.50.720">
    <property type="entry name" value="NAD(P)-binding Rossmann-like Domain"/>
    <property type="match status" value="1"/>
</dbReference>
<keyword evidence="4" id="KW-1185">Reference proteome</keyword>
<dbReference type="STRING" id="701091.M2V1H3"/>
<dbReference type="EMBL" id="KB445573">
    <property type="protein sequence ID" value="EMD93848.1"/>
    <property type="molecule type" value="Genomic_DNA"/>
</dbReference>